<reference evidence="5" key="2">
    <citation type="submission" date="2023-05" db="EMBL/GenBank/DDBJ databases">
        <authorList>
            <person name="Fouks B."/>
        </authorList>
    </citation>
    <scope>NUCLEOTIDE SEQUENCE</scope>
    <source>
        <strain evidence="5">Stay&amp;Tobe</strain>
        <tissue evidence="5">Testes</tissue>
    </source>
</reference>
<name>A0AAD8E7W1_DIPPU</name>
<dbReference type="EMBL" id="JASPKZ010008335">
    <property type="protein sequence ID" value="KAJ9580438.1"/>
    <property type="molecule type" value="Genomic_DNA"/>
</dbReference>
<evidence type="ECO:0000256" key="2">
    <source>
        <dbReference type="ARBA" id="ARBA00023136"/>
    </source>
</evidence>
<comment type="caution">
    <text evidence="5">The sequence shown here is derived from an EMBL/GenBank/DDBJ whole genome shotgun (WGS) entry which is preliminary data.</text>
</comment>
<dbReference type="Gene3D" id="3.30.1680.10">
    <property type="entry name" value="ligand-binding face of the semaphorins, domain 2"/>
    <property type="match status" value="1"/>
</dbReference>
<feature type="non-terminal residue" evidence="5">
    <location>
        <position position="1"/>
    </location>
</feature>
<feature type="transmembrane region" description="Helical" evidence="4">
    <location>
        <begin position="119"/>
        <end position="140"/>
    </location>
</feature>
<reference evidence="5" key="1">
    <citation type="journal article" date="2023" name="IScience">
        <title>Live-bearing cockroach genome reveals convergent evolutionary mechanisms linked to viviparity in insects and beyond.</title>
        <authorList>
            <person name="Fouks B."/>
            <person name="Harrison M.C."/>
            <person name="Mikhailova A.A."/>
            <person name="Marchal E."/>
            <person name="English S."/>
            <person name="Carruthers M."/>
            <person name="Jennings E.C."/>
            <person name="Chiamaka E.L."/>
            <person name="Frigard R.A."/>
            <person name="Pippel M."/>
            <person name="Attardo G.M."/>
            <person name="Benoit J.B."/>
            <person name="Bornberg-Bauer E."/>
            <person name="Tobe S.S."/>
        </authorList>
    </citation>
    <scope>NUCLEOTIDE SEQUENCE</scope>
    <source>
        <strain evidence="5">Stay&amp;Tobe</strain>
    </source>
</reference>
<dbReference type="AlphaFoldDB" id="A0AAD8E7W1"/>
<keyword evidence="4" id="KW-1133">Transmembrane helix</keyword>
<gene>
    <name evidence="5" type="ORF">L9F63_024392</name>
</gene>
<evidence type="ECO:0000313" key="6">
    <source>
        <dbReference type="Proteomes" id="UP001233999"/>
    </source>
</evidence>
<keyword evidence="4" id="KW-0812">Transmembrane</keyword>
<evidence type="ECO:0000256" key="1">
    <source>
        <dbReference type="ARBA" id="ARBA00004370"/>
    </source>
</evidence>
<evidence type="ECO:0000313" key="5">
    <source>
        <dbReference type="EMBL" id="KAJ9580438.1"/>
    </source>
</evidence>
<dbReference type="Proteomes" id="UP001233999">
    <property type="component" value="Unassembled WGS sequence"/>
</dbReference>
<dbReference type="InterPro" id="IPR002165">
    <property type="entry name" value="Plexin_repeat"/>
</dbReference>
<keyword evidence="6" id="KW-1185">Reference proteome</keyword>
<sequence>IFCQHETRYIDHTEIIYACITSSALRFCTILSTYIIKMRPIIIKESPIPATHGVHHVKVLKPYVIEYAQISNQQLVRKIHKFRSIVHWNQKQVYRCYSENTYDNADYVRQLETISHKQYNFYVAVTSLLIHCIFGFLRFLSFTVRNFLKFPLSDIFSSFLYPTFSRFLYPTFCQGSSNKGRENLESCVIMLKAAEKRTCSGRIGKLSLLLHIAVSRVLFLHKHDCSALSQQLHLLLKRVSKVKVQECSVYKTCWDCLGAKDPYCGWCSLEN</sequence>
<keyword evidence="3" id="KW-0325">Glycoprotein</keyword>
<evidence type="ECO:0000256" key="3">
    <source>
        <dbReference type="ARBA" id="ARBA00023180"/>
    </source>
</evidence>
<dbReference type="SUPFAM" id="SSF103575">
    <property type="entry name" value="Plexin repeat"/>
    <property type="match status" value="1"/>
</dbReference>
<dbReference type="GO" id="GO:0016020">
    <property type="term" value="C:membrane"/>
    <property type="evidence" value="ECO:0007669"/>
    <property type="project" value="UniProtKB-SubCell"/>
</dbReference>
<comment type="subcellular location">
    <subcellularLocation>
        <location evidence="1">Membrane</location>
    </subcellularLocation>
</comment>
<dbReference type="Pfam" id="PF01437">
    <property type="entry name" value="PSI"/>
    <property type="match status" value="1"/>
</dbReference>
<protein>
    <submittedName>
        <fullName evidence="5">Uncharacterized protein</fullName>
    </submittedName>
</protein>
<accession>A0AAD8E7W1</accession>
<feature type="non-terminal residue" evidence="5">
    <location>
        <position position="271"/>
    </location>
</feature>
<organism evidence="5 6">
    <name type="scientific">Diploptera punctata</name>
    <name type="common">Pacific beetle cockroach</name>
    <dbReference type="NCBI Taxonomy" id="6984"/>
    <lineage>
        <taxon>Eukaryota</taxon>
        <taxon>Metazoa</taxon>
        <taxon>Ecdysozoa</taxon>
        <taxon>Arthropoda</taxon>
        <taxon>Hexapoda</taxon>
        <taxon>Insecta</taxon>
        <taxon>Pterygota</taxon>
        <taxon>Neoptera</taxon>
        <taxon>Polyneoptera</taxon>
        <taxon>Dictyoptera</taxon>
        <taxon>Blattodea</taxon>
        <taxon>Blaberoidea</taxon>
        <taxon>Blaberidae</taxon>
        <taxon>Diplopterinae</taxon>
        <taxon>Diploptera</taxon>
    </lineage>
</organism>
<keyword evidence="2 4" id="KW-0472">Membrane</keyword>
<proteinExistence type="predicted"/>
<evidence type="ECO:0000256" key="4">
    <source>
        <dbReference type="SAM" id="Phobius"/>
    </source>
</evidence>